<reference evidence="2" key="1">
    <citation type="submission" date="2023-07" db="EMBL/GenBank/DDBJ databases">
        <title>Chromosome-level Genome Assembly of Striped Snakehead (Channa striata).</title>
        <authorList>
            <person name="Liu H."/>
        </authorList>
    </citation>
    <scope>NUCLEOTIDE SEQUENCE</scope>
    <source>
        <strain evidence="2">Gz</strain>
        <tissue evidence="2">Muscle</tissue>
    </source>
</reference>
<evidence type="ECO:0000256" key="1">
    <source>
        <dbReference type="SAM" id="MobiDB-lite"/>
    </source>
</evidence>
<gene>
    <name evidence="2" type="ORF">Q5P01_016584</name>
</gene>
<evidence type="ECO:0000313" key="2">
    <source>
        <dbReference type="EMBL" id="KAK2832695.1"/>
    </source>
</evidence>
<proteinExistence type="predicted"/>
<dbReference type="EMBL" id="JAUPFM010000013">
    <property type="protein sequence ID" value="KAK2832695.1"/>
    <property type="molecule type" value="Genomic_DNA"/>
</dbReference>
<protein>
    <submittedName>
        <fullName evidence="2">Uncharacterized protein</fullName>
    </submittedName>
</protein>
<name>A0AA88M7Z0_CHASR</name>
<evidence type="ECO:0000313" key="3">
    <source>
        <dbReference type="Proteomes" id="UP001187415"/>
    </source>
</evidence>
<comment type="caution">
    <text evidence="2">The sequence shown here is derived from an EMBL/GenBank/DDBJ whole genome shotgun (WGS) entry which is preliminary data.</text>
</comment>
<feature type="region of interest" description="Disordered" evidence="1">
    <location>
        <begin position="191"/>
        <end position="257"/>
    </location>
</feature>
<keyword evidence="3" id="KW-1185">Reference proteome</keyword>
<feature type="compositionally biased region" description="Basic residues" evidence="1">
    <location>
        <begin position="225"/>
        <end position="245"/>
    </location>
</feature>
<dbReference type="AlphaFoldDB" id="A0AA88M7Z0"/>
<organism evidence="2 3">
    <name type="scientific">Channa striata</name>
    <name type="common">Snakehead murrel</name>
    <name type="synonym">Ophicephalus striatus</name>
    <dbReference type="NCBI Taxonomy" id="64152"/>
    <lineage>
        <taxon>Eukaryota</taxon>
        <taxon>Metazoa</taxon>
        <taxon>Chordata</taxon>
        <taxon>Craniata</taxon>
        <taxon>Vertebrata</taxon>
        <taxon>Euteleostomi</taxon>
        <taxon>Actinopterygii</taxon>
        <taxon>Neopterygii</taxon>
        <taxon>Teleostei</taxon>
        <taxon>Neoteleostei</taxon>
        <taxon>Acanthomorphata</taxon>
        <taxon>Anabantaria</taxon>
        <taxon>Anabantiformes</taxon>
        <taxon>Channoidei</taxon>
        <taxon>Channidae</taxon>
        <taxon>Channa</taxon>
    </lineage>
</organism>
<accession>A0AA88M7Z0</accession>
<sequence length="278" mass="30300">MVIHKVKESDYVESEPATSVLNMARTLVLNYMPEGPRARSVVLVKDGPGAQKPSVRGIRYLDCRELEEDRSLLVAPDPLAAVAGPEEFSDLDPSYCDGEIRRPRGLSGLFVSTFAELTSERLATLREACRGCGGSEADTLLVELGNALEGAVTVCTGDSDLVAVLTASGREGLTLRLDNRSYREDRAMHDSPFGELLSEPNRARLGSSTRRRELSTRSLPSPVRRAARRRRAAAPRSGAARRLRAHPGGPRGSLVQIRGSRLPVPGRRQRLRLRGLLG</sequence>
<dbReference type="Proteomes" id="UP001187415">
    <property type="component" value="Unassembled WGS sequence"/>
</dbReference>